<comment type="subcellular location">
    <subcellularLocation>
        <location evidence="1">Cytoplasm</location>
    </subcellularLocation>
</comment>
<name>A0A3P3U0B7_9BACL</name>
<dbReference type="Pfam" id="PF12833">
    <property type="entry name" value="HTH_18"/>
    <property type="match status" value="1"/>
</dbReference>
<dbReference type="PANTHER" id="PTHR42713:SF3">
    <property type="entry name" value="TRANSCRIPTIONAL REGULATORY PROTEIN HPTR"/>
    <property type="match status" value="1"/>
</dbReference>
<protein>
    <submittedName>
        <fullName evidence="11">Response regulator</fullName>
    </submittedName>
</protein>
<dbReference type="InterPro" id="IPR051552">
    <property type="entry name" value="HptR"/>
</dbReference>
<dbReference type="Pfam" id="PF00072">
    <property type="entry name" value="Response_reg"/>
    <property type="match status" value="1"/>
</dbReference>
<evidence type="ECO:0000256" key="8">
    <source>
        <dbReference type="PROSITE-ProRule" id="PRU00169"/>
    </source>
</evidence>
<dbReference type="Pfam" id="PF17853">
    <property type="entry name" value="GGDEF_2"/>
    <property type="match status" value="1"/>
</dbReference>
<dbReference type="SMART" id="SM00342">
    <property type="entry name" value="HTH_ARAC"/>
    <property type="match status" value="1"/>
</dbReference>
<dbReference type="GO" id="GO:0000160">
    <property type="term" value="P:phosphorelay signal transduction system"/>
    <property type="evidence" value="ECO:0007669"/>
    <property type="project" value="UniProtKB-KW"/>
</dbReference>
<dbReference type="OrthoDB" id="342399at2"/>
<reference evidence="11 12" key="1">
    <citation type="submission" date="2018-11" db="EMBL/GenBank/DDBJ databases">
        <title>Genome sequencing of Paenibacillus sp. KCOM 3021 (= ChDC PVNT-B20).</title>
        <authorList>
            <person name="Kook J.-K."/>
            <person name="Park S.-N."/>
            <person name="Lim Y.K."/>
        </authorList>
    </citation>
    <scope>NUCLEOTIDE SEQUENCE [LARGE SCALE GENOMIC DNA]</scope>
    <source>
        <strain evidence="11 12">KCOM 3021</strain>
    </source>
</reference>
<keyword evidence="7" id="KW-0804">Transcription</keyword>
<organism evidence="11 12">
    <name type="scientific">Paenibacillus oralis</name>
    <dbReference type="NCBI Taxonomy" id="2490856"/>
    <lineage>
        <taxon>Bacteria</taxon>
        <taxon>Bacillati</taxon>
        <taxon>Bacillota</taxon>
        <taxon>Bacilli</taxon>
        <taxon>Bacillales</taxon>
        <taxon>Paenibacillaceae</taxon>
        <taxon>Paenibacillus</taxon>
    </lineage>
</organism>
<accession>A0A3P3U0B7</accession>
<proteinExistence type="predicted"/>
<dbReference type="CDD" id="cd17536">
    <property type="entry name" value="REC_YesN-like"/>
    <property type="match status" value="1"/>
</dbReference>
<evidence type="ECO:0000256" key="3">
    <source>
        <dbReference type="ARBA" id="ARBA00022553"/>
    </source>
</evidence>
<evidence type="ECO:0000313" key="12">
    <source>
        <dbReference type="Proteomes" id="UP000267017"/>
    </source>
</evidence>
<gene>
    <name evidence="11" type="ORF">EHV15_02505</name>
</gene>
<evidence type="ECO:0000256" key="4">
    <source>
        <dbReference type="ARBA" id="ARBA00023012"/>
    </source>
</evidence>
<feature type="domain" description="Response regulatory" evidence="10">
    <location>
        <begin position="5"/>
        <end position="124"/>
    </location>
</feature>
<keyword evidence="2" id="KW-0963">Cytoplasm</keyword>
<dbReference type="SUPFAM" id="SSF46689">
    <property type="entry name" value="Homeodomain-like"/>
    <property type="match status" value="2"/>
</dbReference>
<comment type="caution">
    <text evidence="11">The sequence shown here is derived from an EMBL/GenBank/DDBJ whole genome shotgun (WGS) entry which is preliminary data.</text>
</comment>
<dbReference type="PROSITE" id="PS01124">
    <property type="entry name" value="HTH_ARAC_FAMILY_2"/>
    <property type="match status" value="1"/>
</dbReference>
<dbReference type="Proteomes" id="UP000267017">
    <property type="component" value="Unassembled WGS sequence"/>
</dbReference>
<keyword evidence="3 8" id="KW-0597">Phosphoprotein</keyword>
<dbReference type="PANTHER" id="PTHR42713">
    <property type="entry name" value="HISTIDINE KINASE-RELATED"/>
    <property type="match status" value="1"/>
</dbReference>
<dbReference type="PRINTS" id="PR00032">
    <property type="entry name" value="HTHARAC"/>
</dbReference>
<sequence length="521" mass="59618">MSELRVLLVDDEDFVLEGLRDAVEWGEYGMRVVGFANNGKEALDLLSDSETPIDIIFTDIKMPIMDGFQLTEALKSMNYPSKIVVLTGHEEFEFAKKAISYGIFEYLLKPVELDSIVKVLQRLTDMISKERERINETIRVENKLKESLPLLQERLLFSMLSGDYEPELMEFIGLPMEAPYYQTVIGYVEPALTAVPDMELIRRVVCDAAKSCGYPVGLLYNARGIILIISFSSADAAVQLGAALDEAGYGIKVRHRISFRFVYGKLCTASYQIPKSFQEAREAMKLRLFSVGEPAGGREETFENGQTLFPLKERQRLLNAVYARNSQWVEQYLDRLHQEYKKSQTLYPAGYIHKLSSELIMLLSLILYERNETANSLAPEYSGILNKIRKHSHPDDIFPPIKALYKRLVDFLPEAVDKKNRQAIRLCLDYIESNLHTEIRLEDIAQMVFLTPNYLGTLFKEAVGTGFSEYVTQQRMERAKKLLLVPGSRVYEVSQQVGYKNAHYFSKLFKEYTGVKPSQFK</sequence>
<keyword evidence="12" id="KW-1185">Reference proteome</keyword>
<dbReference type="Gene3D" id="3.40.50.2300">
    <property type="match status" value="1"/>
</dbReference>
<evidence type="ECO:0000313" key="11">
    <source>
        <dbReference type="EMBL" id="RRJ61973.1"/>
    </source>
</evidence>
<dbReference type="SUPFAM" id="SSF52172">
    <property type="entry name" value="CheY-like"/>
    <property type="match status" value="1"/>
</dbReference>
<feature type="modified residue" description="4-aspartylphosphate" evidence="8">
    <location>
        <position position="59"/>
    </location>
</feature>
<evidence type="ECO:0000259" key="10">
    <source>
        <dbReference type="PROSITE" id="PS50110"/>
    </source>
</evidence>
<dbReference type="GO" id="GO:0043565">
    <property type="term" value="F:sequence-specific DNA binding"/>
    <property type="evidence" value="ECO:0007669"/>
    <property type="project" value="InterPro"/>
</dbReference>
<dbReference type="EMBL" id="RRCN01000001">
    <property type="protein sequence ID" value="RRJ61973.1"/>
    <property type="molecule type" value="Genomic_DNA"/>
</dbReference>
<dbReference type="GO" id="GO:0005737">
    <property type="term" value="C:cytoplasm"/>
    <property type="evidence" value="ECO:0007669"/>
    <property type="project" value="UniProtKB-SubCell"/>
</dbReference>
<dbReference type="InterPro" id="IPR020449">
    <property type="entry name" value="Tscrpt_reg_AraC-type_HTH"/>
</dbReference>
<dbReference type="InterPro" id="IPR018060">
    <property type="entry name" value="HTH_AraC"/>
</dbReference>
<evidence type="ECO:0000256" key="6">
    <source>
        <dbReference type="ARBA" id="ARBA00023125"/>
    </source>
</evidence>
<dbReference type="AlphaFoldDB" id="A0A3P3U0B7"/>
<evidence type="ECO:0000259" key="9">
    <source>
        <dbReference type="PROSITE" id="PS01124"/>
    </source>
</evidence>
<dbReference type="SMART" id="SM00448">
    <property type="entry name" value="REC"/>
    <property type="match status" value="1"/>
</dbReference>
<dbReference type="PROSITE" id="PS00041">
    <property type="entry name" value="HTH_ARAC_FAMILY_1"/>
    <property type="match status" value="1"/>
</dbReference>
<dbReference type="InterPro" id="IPR011006">
    <property type="entry name" value="CheY-like_superfamily"/>
</dbReference>
<keyword evidence="5" id="KW-0805">Transcription regulation</keyword>
<evidence type="ECO:0000256" key="5">
    <source>
        <dbReference type="ARBA" id="ARBA00023015"/>
    </source>
</evidence>
<dbReference type="GO" id="GO:0003700">
    <property type="term" value="F:DNA-binding transcription factor activity"/>
    <property type="evidence" value="ECO:0007669"/>
    <property type="project" value="InterPro"/>
</dbReference>
<feature type="domain" description="HTH araC/xylS-type" evidence="9">
    <location>
        <begin position="425"/>
        <end position="521"/>
    </location>
</feature>
<keyword evidence="4" id="KW-0902">Two-component regulatory system</keyword>
<evidence type="ECO:0000256" key="2">
    <source>
        <dbReference type="ARBA" id="ARBA00022490"/>
    </source>
</evidence>
<dbReference type="Gene3D" id="1.10.10.60">
    <property type="entry name" value="Homeodomain-like"/>
    <property type="match status" value="2"/>
</dbReference>
<evidence type="ECO:0000256" key="7">
    <source>
        <dbReference type="ARBA" id="ARBA00023163"/>
    </source>
</evidence>
<dbReference type="RefSeq" id="WP_128629890.1">
    <property type="nucleotide sequence ID" value="NZ_RRCN01000001.1"/>
</dbReference>
<dbReference type="InterPro" id="IPR001789">
    <property type="entry name" value="Sig_transdc_resp-reg_receiver"/>
</dbReference>
<dbReference type="InterPro" id="IPR009057">
    <property type="entry name" value="Homeodomain-like_sf"/>
</dbReference>
<dbReference type="PROSITE" id="PS50110">
    <property type="entry name" value="RESPONSE_REGULATORY"/>
    <property type="match status" value="1"/>
</dbReference>
<evidence type="ECO:0000256" key="1">
    <source>
        <dbReference type="ARBA" id="ARBA00004496"/>
    </source>
</evidence>
<dbReference type="InterPro" id="IPR018062">
    <property type="entry name" value="HTH_AraC-typ_CS"/>
</dbReference>
<keyword evidence="6" id="KW-0238">DNA-binding</keyword>
<dbReference type="InterPro" id="IPR041522">
    <property type="entry name" value="CdaR_GGDEF"/>
</dbReference>